<proteinExistence type="predicted"/>
<comment type="caution">
    <text evidence="1">The sequence shown here is derived from an EMBL/GenBank/DDBJ whole genome shotgun (WGS) entry which is preliminary data.</text>
</comment>
<accession>A0ABX9S0L3</accession>
<name>A0ABX9S0L3_9ENTR</name>
<organism evidence="1 2">
    <name type="scientific">Yokenella regensburgei</name>
    <dbReference type="NCBI Taxonomy" id="158877"/>
    <lineage>
        <taxon>Bacteria</taxon>
        <taxon>Pseudomonadati</taxon>
        <taxon>Pseudomonadota</taxon>
        <taxon>Gammaproteobacteria</taxon>
        <taxon>Enterobacterales</taxon>
        <taxon>Enterobacteriaceae</taxon>
        <taxon>Yokenella</taxon>
    </lineage>
</organism>
<gene>
    <name evidence="1" type="ORF">C7387_0878</name>
</gene>
<protein>
    <submittedName>
        <fullName evidence="1">Secretion system chaperone SseA</fullName>
    </submittedName>
</protein>
<dbReference type="EMBL" id="RBIZ01000003">
    <property type="protein sequence ID" value="RKR64194.1"/>
    <property type="molecule type" value="Genomic_DNA"/>
</dbReference>
<keyword evidence="2" id="KW-1185">Reference proteome</keyword>
<dbReference type="Proteomes" id="UP000267341">
    <property type="component" value="Unassembled WGS sequence"/>
</dbReference>
<evidence type="ECO:0000313" key="1">
    <source>
        <dbReference type="EMBL" id="RKR64194.1"/>
    </source>
</evidence>
<reference evidence="1 2" key="1">
    <citation type="submission" date="2018-10" db="EMBL/GenBank/DDBJ databases">
        <title>Genomic Encyclopedia of Type Strains, Phase IV (KMG-IV): sequencing the most valuable type-strain genomes for metagenomic binning, comparative biology and taxonomic classification.</title>
        <authorList>
            <person name="Goeker M."/>
        </authorList>
    </citation>
    <scope>NUCLEOTIDE SEQUENCE [LARGE SCALE GENOMIC DNA]</scope>
    <source>
        <strain evidence="1 2">DSM 5079</strain>
    </source>
</reference>
<evidence type="ECO:0000313" key="2">
    <source>
        <dbReference type="Proteomes" id="UP000267341"/>
    </source>
</evidence>
<sequence>MMKTNIAAEQKRMEREYSRLCQCYANFTRLKLTMAELVARAATDPAAAKKLNDLQALMPQGIAGLERQAGKDMQALNVALKQLQSRLKNMVNDQ</sequence>